<dbReference type="InterPro" id="IPR002937">
    <property type="entry name" value="Amino_oxidase"/>
</dbReference>
<dbReference type="PANTHER" id="PTHR10742">
    <property type="entry name" value="FLAVIN MONOAMINE OXIDASE"/>
    <property type="match status" value="1"/>
</dbReference>
<evidence type="ECO:0000259" key="4">
    <source>
        <dbReference type="Pfam" id="PF01593"/>
    </source>
</evidence>
<protein>
    <recommendedName>
        <fullName evidence="4">Amine oxidase domain-containing protein</fullName>
    </recommendedName>
</protein>
<dbReference type="SUPFAM" id="SSF54373">
    <property type="entry name" value="FAD-linked reductases, C-terminal domain"/>
    <property type="match status" value="1"/>
</dbReference>
<dbReference type="EMBL" id="BRXU01000037">
    <property type="protein sequence ID" value="GLC60674.1"/>
    <property type="molecule type" value="Genomic_DNA"/>
</dbReference>
<reference evidence="5 6" key="1">
    <citation type="journal article" date="2023" name="Commun. Biol.">
        <title>Reorganization of the ancestral sex-determining regions during the evolution of trioecy in Pleodorina starrii.</title>
        <authorList>
            <person name="Takahashi K."/>
            <person name="Suzuki S."/>
            <person name="Kawai-Toyooka H."/>
            <person name="Yamamoto K."/>
            <person name="Hamaji T."/>
            <person name="Ootsuki R."/>
            <person name="Yamaguchi H."/>
            <person name="Kawachi M."/>
            <person name="Higashiyama T."/>
            <person name="Nozaki H."/>
        </authorList>
    </citation>
    <scope>NUCLEOTIDE SEQUENCE [LARGE SCALE GENOMIC DNA]</scope>
    <source>
        <strain evidence="5 6">NIES-4479</strain>
    </source>
</reference>
<dbReference type="Proteomes" id="UP001165080">
    <property type="component" value="Unassembled WGS sequence"/>
</dbReference>
<evidence type="ECO:0000313" key="6">
    <source>
        <dbReference type="Proteomes" id="UP001165080"/>
    </source>
</evidence>
<dbReference type="Gene3D" id="3.50.50.60">
    <property type="entry name" value="FAD/NAD(P)-binding domain"/>
    <property type="match status" value="1"/>
</dbReference>
<evidence type="ECO:0000256" key="2">
    <source>
        <dbReference type="ARBA" id="ARBA00023002"/>
    </source>
</evidence>
<proteinExistence type="inferred from homology"/>
<evidence type="ECO:0000256" key="1">
    <source>
        <dbReference type="ARBA" id="ARBA00005995"/>
    </source>
</evidence>
<dbReference type="Gene3D" id="3.90.660.10">
    <property type="match status" value="1"/>
</dbReference>
<keyword evidence="6" id="KW-1185">Reference proteome</keyword>
<dbReference type="PANTHER" id="PTHR10742:SF386">
    <property type="entry name" value="LYSINE-SPECIFIC HISTONE DEMETHYLASE 1A"/>
    <property type="match status" value="1"/>
</dbReference>
<feature type="region of interest" description="Disordered" evidence="3">
    <location>
        <begin position="589"/>
        <end position="637"/>
    </location>
</feature>
<keyword evidence="2" id="KW-0560">Oxidoreductase</keyword>
<feature type="region of interest" description="Disordered" evidence="3">
    <location>
        <begin position="1"/>
        <end position="23"/>
    </location>
</feature>
<dbReference type="SUPFAM" id="SSF51905">
    <property type="entry name" value="FAD/NAD(P)-binding domain"/>
    <property type="match status" value="1"/>
</dbReference>
<sequence>MAPHPLDSGPSGAEAQQAPGPEPIDTDVIVIGAGISGLACATALRGAGLRVTVLEARHRAGGRLHTVPLSAGPGRPSYPVDLGAAWVHGIGSAGAPNALYALACNLELGCRPTDYNDAAVYACDGSRLSYSAVADMEHLYLSFEQHLRSLLQGTDPRVALMPIQTALEAFAAQRRLSAAQTAHLSYAVSNHMEHYWAGEAGAMGVAALDEVVLPGGDVVLGEGYGRMVGALAAGLDDVRLGHEVQAVQYGSGGVAVTARVVPGAAAGGGGGGGGGSGSGGLVRLTARAAVVTLPLGVLRSGAVEFSPPLAAVDPAKAAAIARLGTAVYNKLIMLYDTSDVFWDDTAFIYRIPAPWECGRWSYFLNLHKVCGAPILVAFNLGEAAVQLETASDEEAVQGAMRALAGLYGTERVRRPRQAVVTRWGSDPYSRMSYTYVPAGLTGAAFDDVARPLLGRLYFAGEASHRSHYGTAHGAYDSGRMAAAAILQQLAAGGAAAAAAPPPRLPAWPMGRIAAAPPRVVRSQVRNAQWWATQLAEPRRGGGGAAAAAAASAAALCLAPTGGIQIQIQIQLSAVATAAADAVGAGGDGFGAGQPADRDGVGIGDGQPVDGCGTRTGGAAGDEGRADACGGNGDSGAAAAAAPNAAAAAGAGRVSRSKL</sequence>
<dbReference type="Pfam" id="PF01593">
    <property type="entry name" value="Amino_oxidase"/>
    <property type="match status" value="1"/>
</dbReference>
<dbReference type="AlphaFoldDB" id="A0A9W6F8V6"/>
<dbReference type="InterPro" id="IPR050281">
    <property type="entry name" value="Flavin_monoamine_oxidase"/>
</dbReference>
<dbReference type="InterPro" id="IPR036188">
    <property type="entry name" value="FAD/NAD-bd_sf"/>
</dbReference>
<evidence type="ECO:0000256" key="3">
    <source>
        <dbReference type="SAM" id="MobiDB-lite"/>
    </source>
</evidence>
<comment type="caution">
    <text evidence="5">The sequence shown here is derived from an EMBL/GenBank/DDBJ whole genome shotgun (WGS) entry which is preliminary data.</text>
</comment>
<accession>A0A9W6F8V6</accession>
<dbReference type="GO" id="GO:0006598">
    <property type="term" value="P:polyamine catabolic process"/>
    <property type="evidence" value="ECO:0007669"/>
    <property type="project" value="TreeGrafter"/>
</dbReference>
<evidence type="ECO:0000313" key="5">
    <source>
        <dbReference type="EMBL" id="GLC60674.1"/>
    </source>
</evidence>
<comment type="similarity">
    <text evidence="1">Belongs to the flavin monoamine oxidase family.</text>
</comment>
<feature type="domain" description="Amine oxidase" evidence="4">
    <location>
        <begin position="35"/>
        <end position="486"/>
    </location>
</feature>
<organism evidence="5 6">
    <name type="scientific">Pleodorina starrii</name>
    <dbReference type="NCBI Taxonomy" id="330485"/>
    <lineage>
        <taxon>Eukaryota</taxon>
        <taxon>Viridiplantae</taxon>
        <taxon>Chlorophyta</taxon>
        <taxon>core chlorophytes</taxon>
        <taxon>Chlorophyceae</taxon>
        <taxon>CS clade</taxon>
        <taxon>Chlamydomonadales</taxon>
        <taxon>Volvocaceae</taxon>
        <taxon>Pleodorina</taxon>
    </lineage>
</organism>
<name>A0A9W6F8V6_9CHLO</name>
<gene>
    <name evidence="5" type="primary">PLEST011404</name>
    <name evidence="5" type="ORF">PLESTB_001656500</name>
</gene>
<dbReference type="GO" id="GO:0046592">
    <property type="term" value="F:polyamine oxidase activity"/>
    <property type="evidence" value="ECO:0007669"/>
    <property type="project" value="TreeGrafter"/>
</dbReference>
<dbReference type="OrthoDB" id="5046242at2759"/>